<dbReference type="Proteomes" id="UP000439903">
    <property type="component" value="Unassembled WGS sequence"/>
</dbReference>
<dbReference type="OrthoDB" id="2333333at2759"/>
<accession>A0A8H4B0T9</accession>
<keyword evidence="2" id="KW-1185">Reference proteome</keyword>
<reference evidence="1 2" key="1">
    <citation type="journal article" date="2019" name="Environ. Microbiol.">
        <title>At the nexus of three kingdoms: the genome of the mycorrhizal fungus Gigaspora margarita provides insights into plant, endobacterial and fungal interactions.</title>
        <authorList>
            <person name="Venice F."/>
            <person name="Ghignone S."/>
            <person name="Salvioli di Fossalunga A."/>
            <person name="Amselem J."/>
            <person name="Novero M."/>
            <person name="Xianan X."/>
            <person name="Sedzielewska Toro K."/>
            <person name="Morin E."/>
            <person name="Lipzen A."/>
            <person name="Grigoriev I.V."/>
            <person name="Henrissat B."/>
            <person name="Martin F.M."/>
            <person name="Bonfante P."/>
        </authorList>
    </citation>
    <scope>NUCLEOTIDE SEQUENCE [LARGE SCALE GENOMIC DNA]</scope>
    <source>
        <strain evidence="1 2">BEG34</strain>
    </source>
</reference>
<dbReference type="EMBL" id="WTPW01000077">
    <property type="protein sequence ID" value="KAF0551478.1"/>
    <property type="molecule type" value="Genomic_DNA"/>
</dbReference>
<dbReference type="AlphaFoldDB" id="A0A8H4B0T9"/>
<gene>
    <name evidence="1" type="ORF">F8M41_023418</name>
</gene>
<comment type="caution">
    <text evidence="1">The sequence shown here is derived from an EMBL/GenBank/DDBJ whole genome shotgun (WGS) entry which is preliminary data.</text>
</comment>
<sequence>MCKSEHELVIALLQRYFNLPNGNVVSNPPIIVAGQPDHPSPNADGLVIAPDIAAKLWRQGAPTQKWHFGTVQKGNNNPTGCNAPSIPAYQINIPISDVFYDPPIPTIGYTPSGAPPPPAIINGSFTIDLYEIQQEVLNSQVT</sequence>
<protein>
    <submittedName>
        <fullName evidence="1">Uncharacterized protein</fullName>
    </submittedName>
</protein>
<name>A0A8H4B0T9_GIGMA</name>
<evidence type="ECO:0000313" key="2">
    <source>
        <dbReference type="Proteomes" id="UP000439903"/>
    </source>
</evidence>
<evidence type="ECO:0000313" key="1">
    <source>
        <dbReference type="EMBL" id="KAF0551478.1"/>
    </source>
</evidence>
<organism evidence="1 2">
    <name type="scientific">Gigaspora margarita</name>
    <dbReference type="NCBI Taxonomy" id="4874"/>
    <lineage>
        <taxon>Eukaryota</taxon>
        <taxon>Fungi</taxon>
        <taxon>Fungi incertae sedis</taxon>
        <taxon>Mucoromycota</taxon>
        <taxon>Glomeromycotina</taxon>
        <taxon>Glomeromycetes</taxon>
        <taxon>Diversisporales</taxon>
        <taxon>Gigasporaceae</taxon>
        <taxon>Gigaspora</taxon>
    </lineage>
</organism>
<proteinExistence type="predicted"/>